<name>A0ABR2DTD7_9ROSI</name>
<protein>
    <submittedName>
        <fullName evidence="2">Uncharacterized protein</fullName>
    </submittedName>
</protein>
<gene>
    <name evidence="2" type="ORF">V6N12_026809</name>
</gene>
<feature type="compositionally biased region" description="Basic and acidic residues" evidence="1">
    <location>
        <begin position="192"/>
        <end position="225"/>
    </location>
</feature>
<evidence type="ECO:0000313" key="3">
    <source>
        <dbReference type="Proteomes" id="UP001472677"/>
    </source>
</evidence>
<dbReference type="EMBL" id="JBBPBM010000023">
    <property type="protein sequence ID" value="KAK8546005.1"/>
    <property type="molecule type" value="Genomic_DNA"/>
</dbReference>
<feature type="region of interest" description="Disordered" evidence="1">
    <location>
        <begin position="158"/>
        <end position="245"/>
    </location>
</feature>
<sequence>MVDSLAKLELDGLFEVVRFDLPPNGVDILIHEDWPHILHQDESSATIKRASIPTSLIRKHSSQEMAAYGGYTYTTTDQVADGRRKPITSYNTKGNTDQWHVTKSEIVVEQLCVYRYTQSSSVKVVELSRDNVYGDVEVCAVSQTAYSAAFDEHECTTVPKRKKKLKAEPSRGEGTAVEENTDQESSLASDGNKLESEELVLKEKEEKKENKHEVENDGENVEVKEKKKKRKHAEDEEDEESELHT</sequence>
<evidence type="ECO:0000256" key="1">
    <source>
        <dbReference type="SAM" id="MobiDB-lite"/>
    </source>
</evidence>
<comment type="caution">
    <text evidence="2">The sequence shown here is derived from an EMBL/GenBank/DDBJ whole genome shotgun (WGS) entry which is preliminary data.</text>
</comment>
<proteinExistence type="predicted"/>
<dbReference type="Proteomes" id="UP001472677">
    <property type="component" value="Unassembled WGS sequence"/>
</dbReference>
<feature type="compositionally biased region" description="Acidic residues" evidence="1">
    <location>
        <begin position="235"/>
        <end position="245"/>
    </location>
</feature>
<organism evidence="2 3">
    <name type="scientific">Hibiscus sabdariffa</name>
    <name type="common">roselle</name>
    <dbReference type="NCBI Taxonomy" id="183260"/>
    <lineage>
        <taxon>Eukaryota</taxon>
        <taxon>Viridiplantae</taxon>
        <taxon>Streptophyta</taxon>
        <taxon>Embryophyta</taxon>
        <taxon>Tracheophyta</taxon>
        <taxon>Spermatophyta</taxon>
        <taxon>Magnoliopsida</taxon>
        <taxon>eudicotyledons</taxon>
        <taxon>Gunneridae</taxon>
        <taxon>Pentapetalae</taxon>
        <taxon>rosids</taxon>
        <taxon>malvids</taxon>
        <taxon>Malvales</taxon>
        <taxon>Malvaceae</taxon>
        <taxon>Malvoideae</taxon>
        <taxon>Hibiscus</taxon>
    </lineage>
</organism>
<evidence type="ECO:0000313" key="2">
    <source>
        <dbReference type="EMBL" id="KAK8546005.1"/>
    </source>
</evidence>
<accession>A0ABR2DTD7</accession>
<keyword evidence="3" id="KW-1185">Reference proteome</keyword>
<reference evidence="2 3" key="1">
    <citation type="journal article" date="2024" name="G3 (Bethesda)">
        <title>Genome assembly of Hibiscus sabdariffa L. provides insights into metabolisms of medicinal natural products.</title>
        <authorList>
            <person name="Kim T."/>
        </authorList>
    </citation>
    <scope>NUCLEOTIDE SEQUENCE [LARGE SCALE GENOMIC DNA]</scope>
    <source>
        <strain evidence="2">TK-2024</strain>
        <tissue evidence="2">Old leaves</tissue>
    </source>
</reference>